<evidence type="ECO:0000256" key="2">
    <source>
        <dbReference type="ARBA" id="ARBA00012837"/>
    </source>
</evidence>
<reference evidence="12" key="1">
    <citation type="submission" date="2020-11" db="EMBL/GenBank/DDBJ databases">
        <authorList>
            <person name="Tran Van P."/>
        </authorList>
    </citation>
    <scope>NUCLEOTIDE SEQUENCE</scope>
</reference>
<dbReference type="AlphaFoldDB" id="A0A7R8WNT6"/>
<evidence type="ECO:0000256" key="5">
    <source>
        <dbReference type="ARBA" id="ARBA00022840"/>
    </source>
</evidence>
<evidence type="ECO:0000256" key="1">
    <source>
        <dbReference type="ARBA" id="ARBA00005594"/>
    </source>
</evidence>
<comment type="similarity">
    <text evidence="1 9">Belongs to the class-I aminoacyl-tRNA synthetase family.</text>
</comment>
<evidence type="ECO:0000256" key="6">
    <source>
        <dbReference type="ARBA" id="ARBA00022917"/>
    </source>
</evidence>
<evidence type="ECO:0000256" key="7">
    <source>
        <dbReference type="ARBA" id="ARBA00023146"/>
    </source>
</evidence>
<dbReference type="SUPFAM" id="SSF47323">
    <property type="entry name" value="Anticodon-binding domain of a subclass of class I aminoacyl-tRNA synthetases"/>
    <property type="match status" value="1"/>
</dbReference>
<comment type="catalytic activity">
    <reaction evidence="8">
        <text>tRNA(Arg) + L-arginine + ATP = L-arginyl-tRNA(Arg) + AMP + diphosphate</text>
        <dbReference type="Rhea" id="RHEA:20301"/>
        <dbReference type="Rhea" id="RHEA-COMP:9658"/>
        <dbReference type="Rhea" id="RHEA-COMP:9673"/>
        <dbReference type="ChEBI" id="CHEBI:30616"/>
        <dbReference type="ChEBI" id="CHEBI:32682"/>
        <dbReference type="ChEBI" id="CHEBI:33019"/>
        <dbReference type="ChEBI" id="CHEBI:78442"/>
        <dbReference type="ChEBI" id="CHEBI:78513"/>
        <dbReference type="ChEBI" id="CHEBI:456215"/>
        <dbReference type="EC" id="6.1.1.19"/>
    </reaction>
</comment>
<dbReference type="InterPro" id="IPR001278">
    <property type="entry name" value="Arg-tRNA-ligase"/>
</dbReference>
<dbReference type="GO" id="GO:0005524">
    <property type="term" value="F:ATP binding"/>
    <property type="evidence" value="ECO:0007669"/>
    <property type="project" value="UniProtKB-KW"/>
</dbReference>
<evidence type="ECO:0000259" key="10">
    <source>
        <dbReference type="Pfam" id="PF00750"/>
    </source>
</evidence>
<dbReference type="InterPro" id="IPR035684">
    <property type="entry name" value="ArgRS_core"/>
</dbReference>
<keyword evidence="5 9" id="KW-0067">ATP-binding</keyword>
<evidence type="ECO:0000256" key="8">
    <source>
        <dbReference type="ARBA" id="ARBA00049339"/>
    </source>
</evidence>
<accession>A0A7R8WNT6</accession>
<organism evidence="12">
    <name type="scientific">Cyprideis torosa</name>
    <dbReference type="NCBI Taxonomy" id="163714"/>
    <lineage>
        <taxon>Eukaryota</taxon>
        <taxon>Metazoa</taxon>
        <taxon>Ecdysozoa</taxon>
        <taxon>Arthropoda</taxon>
        <taxon>Crustacea</taxon>
        <taxon>Oligostraca</taxon>
        <taxon>Ostracoda</taxon>
        <taxon>Podocopa</taxon>
        <taxon>Podocopida</taxon>
        <taxon>Cytherocopina</taxon>
        <taxon>Cytheroidea</taxon>
        <taxon>Cytherideidae</taxon>
        <taxon>Cyprideis</taxon>
    </lineage>
</organism>
<dbReference type="GO" id="GO:0006420">
    <property type="term" value="P:arginyl-tRNA aminoacylation"/>
    <property type="evidence" value="ECO:0007669"/>
    <property type="project" value="InterPro"/>
</dbReference>
<keyword evidence="4 9" id="KW-0547">Nucleotide-binding</keyword>
<evidence type="ECO:0000259" key="11">
    <source>
        <dbReference type="Pfam" id="PF05746"/>
    </source>
</evidence>
<gene>
    <name evidence="12" type="ORF">CTOB1V02_LOCUS13081</name>
</gene>
<dbReference type="EMBL" id="OB671953">
    <property type="protein sequence ID" value="CAD7235265.1"/>
    <property type="molecule type" value="Genomic_DNA"/>
</dbReference>
<dbReference type="InterPro" id="IPR009080">
    <property type="entry name" value="tRNAsynth_Ia_anticodon-bd"/>
</dbReference>
<dbReference type="InterPro" id="IPR014729">
    <property type="entry name" value="Rossmann-like_a/b/a_fold"/>
</dbReference>
<dbReference type="Gene3D" id="3.40.50.620">
    <property type="entry name" value="HUPs"/>
    <property type="match status" value="1"/>
</dbReference>
<dbReference type="PANTHER" id="PTHR11956">
    <property type="entry name" value="ARGINYL-TRNA SYNTHETASE"/>
    <property type="match status" value="1"/>
</dbReference>
<evidence type="ECO:0000256" key="9">
    <source>
        <dbReference type="RuleBase" id="RU363038"/>
    </source>
</evidence>
<keyword evidence="7 9" id="KW-0030">Aminoacyl-tRNA synthetase</keyword>
<protein>
    <recommendedName>
        <fullName evidence="2">arginine--tRNA ligase</fullName>
        <ecNumber evidence="2">6.1.1.19</ecNumber>
    </recommendedName>
</protein>
<feature type="domain" description="Arginyl-tRNA synthetase catalytic core" evidence="10">
    <location>
        <begin position="7"/>
        <end position="81"/>
    </location>
</feature>
<evidence type="ECO:0000256" key="3">
    <source>
        <dbReference type="ARBA" id="ARBA00022598"/>
    </source>
</evidence>
<evidence type="ECO:0000256" key="4">
    <source>
        <dbReference type="ARBA" id="ARBA00022741"/>
    </source>
</evidence>
<dbReference type="OrthoDB" id="68056at2759"/>
<name>A0A7R8WNT6_9CRUS</name>
<dbReference type="GO" id="GO:0004814">
    <property type="term" value="F:arginine-tRNA ligase activity"/>
    <property type="evidence" value="ECO:0007669"/>
    <property type="project" value="UniProtKB-EC"/>
</dbReference>
<dbReference type="InterPro" id="IPR008909">
    <property type="entry name" value="DALR_anticod-bd"/>
</dbReference>
<dbReference type="Pfam" id="PF00750">
    <property type="entry name" value="tRNA-synt_1d"/>
    <property type="match status" value="1"/>
</dbReference>
<feature type="domain" description="DALR anticodon binding" evidence="11">
    <location>
        <begin position="107"/>
        <end position="162"/>
    </location>
</feature>
<evidence type="ECO:0000313" key="12">
    <source>
        <dbReference type="EMBL" id="CAD7235265.1"/>
    </source>
</evidence>
<dbReference type="Gene3D" id="1.10.730.10">
    <property type="entry name" value="Isoleucyl-tRNA Synthetase, Domain 1"/>
    <property type="match status" value="1"/>
</dbReference>
<dbReference type="Pfam" id="PF05746">
    <property type="entry name" value="DALR_1"/>
    <property type="match status" value="1"/>
</dbReference>
<proteinExistence type="inferred from homology"/>
<dbReference type="PANTHER" id="PTHR11956:SF5">
    <property type="entry name" value="ARGININE--TRNA LIGASE, CYTOPLASMIC"/>
    <property type="match status" value="1"/>
</dbReference>
<dbReference type="EC" id="6.1.1.19" evidence="2"/>
<sequence>MMNQDFAEGLYHLSYGMVDLPTGKMKSREGTVVDADDLMADVIEQAKQSAEVRGSMQEVSDDERNDIYRKVGMAALKYFIIRVNPRKRMTFRPDEALDMQGTTGPYIQNAYVRIQSIIRRYGKSLPENIIAMDEWGAPERQLLNLMVGYKSVIRDAMKDYDPS</sequence>
<keyword evidence="3 9" id="KW-0436">Ligase</keyword>
<dbReference type="SUPFAM" id="SSF52374">
    <property type="entry name" value="Nucleotidylyl transferase"/>
    <property type="match status" value="1"/>
</dbReference>
<keyword evidence="6 9" id="KW-0648">Protein biosynthesis</keyword>
<feature type="non-terminal residue" evidence="12">
    <location>
        <position position="163"/>
    </location>
</feature>